<gene>
    <name evidence="1" type="ORF">D1H98_00115</name>
</gene>
<sequence length="216" mass="24307">MFKKLTNILKGTNANKNIVIPYNQNGSLLLIQKEVLLNELFPFLDLKSLLRVRTLSRELFDLVNLYLEKEVNAKKIGVIALSKDSKFYAVGKGVAHKVRSDSIWNAIFNDGLQDVEPTLANIIDSFIAGATLFKSKETAKEKINSQTFFGKNQALYIKPYLAEVTIKKDATLAKLDRDGLRYNTEKMSIQHINESCIEYIEDNGNSVMSKANTLGK</sequence>
<dbReference type="Proteomes" id="UP000277145">
    <property type="component" value="Unassembled WGS sequence"/>
</dbReference>
<comment type="caution">
    <text evidence="1">The sequence shown here is derived from an EMBL/GenBank/DDBJ whole genome shotgun (WGS) entry which is preliminary data.</text>
</comment>
<dbReference type="AlphaFoldDB" id="A0A3A6V549"/>
<dbReference type="RefSeq" id="WP_011213319.1">
    <property type="nucleotide sequence ID" value="NZ_CP021267.1"/>
</dbReference>
<dbReference type="EMBL" id="QWDR01000001">
    <property type="protein sequence ID" value="RJY33251.1"/>
    <property type="molecule type" value="Genomic_DNA"/>
</dbReference>
<name>A0A3A6V549_LEGPN</name>
<protein>
    <recommendedName>
        <fullName evidence="3">F-box domain-containing protein</fullName>
    </recommendedName>
</protein>
<proteinExistence type="predicted"/>
<evidence type="ECO:0000313" key="2">
    <source>
        <dbReference type="Proteomes" id="UP000277145"/>
    </source>
</evidence>
<reference evidence="1 2" key="1">
    <citation type="submission" date="2018-08" db="EMBL/GenBank/DDBJ databases">
        <title>Genome Sequences of Legionella pneumophila subsp. pneumophila Isolates, Recovered from a Drinking Water System in a Large Builging.</title>
        <authorList>
            <person name="Gomez-Alvarez V."/>
            <person name="Boczek L."/>
            <person name="King D."/>
            <person name="Pemberton A."/>
            <person name="Pfaller S."/>
            <person name="Rodgers M."/>
            <person name="Santodomingo J."/>
            <person name="Revetta R."/>
        </authorList>
    </citation>
    <scope>NUCLEOTIDE SEQUENCE [LARGE SCALE GENOMIC DNA]</scope>
    <source>
        <strain evidence="1 2">L01C.1</strain>
    </source>
</reference>
<evidence type="ECO:0000313" key="1">
    <source>
        <dbReference type="EMBL" id="RJY33251.1"/>
    </source>
</evidence>
<evidence type="ECO:0008006" key="3">
    <source>
        <dbReference type="Google" id="ProtNLM"/>
    </source>
</evidence>
<accession>A0A3A6V549</accession>
<organism evidence="1 2">
    <name type="scientific">Legionella pneumophila subsp. pneumophila</name>
    <dbReference type="NCBI Taxonomy" id="91891"/>
    <lineage>
        <taxon>Bacteria</taxon>
        <taxon>Pseudomonadati</taxon>
        <taxon>Pseudomonadota</taxon>
        <taxon>Gammaproteobacteria</taxon>
        <taxon>Legionellales</taxon>
        <taxon>Legionellaceae</taxon>
        <taxon>Legionella</taxon>
    </lineage>
</organism>